<comment type="caution">
    <text evidence="3">The sequence shown here is derived from an EMBL/GenBank/DDBJ whole genome shotgun (WGS) entry which is preliminary data.</text>
</comment>
<feature type="compositionally biased region" description="Polar residues" evidence="1">
    <location>
        <begin position="166"/>
        <end position="179"/>
    </location>
</feature>
<keyword evidence="4" id="KW-1185">Reference proteome</keyword>
<dbReference type="EMBL" id="JAXIOK010000012">
    <property type="protein sequence ID" value="KAK4757961.1"/>
    <property type="molecule type" value="Genomic_DNA"/>
</dbReference>
<feature type="compositionally biased region" description="Basic residues" evidence="1">
    <location>
        <begin position="181"/>
        <end position="190"/>
    </location>
</feature>
<dbReference type="Pfam" id="PF05678">
    <property type="entry name" value="VQ"/>
    <property type="match status" value="1"/>
</dbReference>
<dbReference type="InterPro" id="IPR008889">
    <property type="entry name" value="VQ"/>
</dbReference>
<reference evidence="3 4" key="1">
    <citation type="journal article" date="2023" name="Hortic Res">
        <title>Pangenome of water caltrop reveals structural variations and asymmetric subgenome divergence after allopolyploidization.</title>
        <authorList>
            <person name="Zhang X."/>
            <person name="Chen Y."/>
            <person name="Wang L."/>
            <person name="Yuan Y."/>
            <person name="Fang M."/>
            <person name="Shi L."/>
            <person name="Lu R."/>
            <person name="Comes H.P."/>
            <person name="Ma Y."/>
            <person name="Chen Y."/>
            <person name="Huang G."/>
            <person name="Zhou Y."/>
            <person name="Zheng Z."/>
            <person name="Qiu Y."/>
        </authorList>
    </citation>
    <scope>NUCLEOTIDE SEQUENCE [LARGE SCALE GENOMIC DNA]</scope>
    <source>
        <tissue evidence="3">Roots</tissue>
    </source>
</reference>
<proteinExistence type="predicted"/>
<feature type="region of interest" description="Disordered" evidence="1">
    <location>
        <begin position="259"/>
        <end position="283"/>
    </location>
</feature>
<dbReference type="AlphaFoldDB" id="A0AAN7K198"/>
<protein>
    <recommendedName>
        <fullName evidence="2">VQ domain-containing protein</fullName>
    </recommendedName>
</protein>
<evidence type="ECO:0000256" key="1">
    <source>
        <dbReference type="SAM" id="MobiDB-lite"/>
    </source>
</evidence>
<feature type="compositionally biased region" description="Low complexity" evidence="1">
    <location>
        <begin position="1"/>
        <end position="15"/>
    </location>
</feature>
<feature type="domain" description="VQ" evidence="2">
    <location>
        <begin position="191"/>
        <end position="218"/>
    </location>
</feature>
<gene>
    <name evidence="3" type="ORF">SAY87_019262</name>
</gene>
<dbReference type="Proteomes" id="UP001345219">
    <property type="component" value="Chromosome 15"/>
</dbReference>
<evidence type="ECO:0000313" key="3">
    <source>
        <dbReference type="EMBL" id="KAK4757961.1"/>
    </source>
</evidence>
<sequence>MDSGNCGSSQSSSSGGDDEYDDSASRAKEQRPLHHHLSQPALTFLLDPNSLSASSSVPFSAGAIPSSSPLDLLSPPHSSYNLLMAAGASFSSGHSYDLQVAPHIGSGPGQPNPSVHSEYDGFTGFLDVHADHQSPSSGGHNVLAGASGPIRNRNLPISCYPLAPSSVSRSLSDHQSTAARNPKKRTRASRRAPTTVLTTDTTNFRAMVQEFTGIPEPPFSSSSLSKRLDLFGSGLALRSAAADGGSHLEAIRTAGYPFRSSTQKLQQTTTSSPLASSSPSLLMNSSHPHPLLTFQSLLVQQPQGNMSMRTNAFDELAALAAGPEERPSSGGNMPQRVTSCKLNYSTTASLSEIQHDKGLGNVISSSRGEGGVDAWICPSD</sequence>
<feature type="compositionally biased region" description="Basic and acidic residues" evidence="1">
    <location>
        <begin position="23"/>
        <end position="32"/>
    </location>
</feature>
<name>A0AAN7K198_9MYRT</name>
<feature type="region of interest" description="Disordered" evidence="1">
    <location>
        <begin position="1"/>
        <end position="40"/>
    </location>
</feature>
<accession>A0AAN7K198</accession>
<dbReference type="InterPro" id="IPR039609">
    <property type="entry name" value="VQ_15/22"/>
</dbReference>
<organism evidence="3 4">
    <name type="scientific">Trapa incisa</name>
    <dbReference type="NCBI Taxonomy" id="236973"/>
    <lineage>
        <taxon>Eukaryota</taxon>
        <taxon>Viridiplantae</taxon>
        <taxon>Streptophyta</taxon>
        <taxon>Embryophyta</taxon>
        <taxon>Tracheophyta</taxon>
        <taxon>Spermatophyta</taxon>
        <taxon>Magnoliopsida</taxon>
        <taxon>eudicotyledons</taxon>
        <taxon>Gunneridae</taxon>
        <taxon>Pentapetalae</taxon>
        <taxon>rosids</taxon>
        <taxon>malvids</taxon>
        <taxon>Myrtales</taxon>
        <taxon>Lythraceae</taxon>
        <taxon>Trapa</taxon>
    </lineage>
</organism>
<evidence type="ECO:0000313" key="4">
    <source>
        <dbReference type="Proteomes" id="UP001345219"/>
    </source>
</evidence>
<feature type="region of interest" description="Disordered" evidence="1">
    <location>
        <begin position="166"/>
        <end position="194"/>
    </location>
</feature>
<dbReference type="PANTHER" id="PTHR33179">
    <property type="entry name" value="VQ MOTIF-CONTAINING PROTEIN"/>
    <property type="match status" value="1"/>
</dbReference>
<dbReference type="PANTHER" id="PTHR33179:SF4">
    <property type="entry name" value="VQ MOTIF-CONTAINING PROTEIN"/>
    <property type="match status" value="1"/>
</dbReference>
<feature type="compositionally biased region" description="Low complexity" evidence="1">
    <location>
        <begin position="260"/>
        <end position="283"/>
    </location>
</feature>
<evidence type="ECO:0000259" key="2">
    <source>
        <dbReference type="Pfam" id="PF05678"/>
    </source>
</evidence>